<feature type="domain" description="Activator of Hsp90 ATPase homologue 1/2-like C-terminal" evidence="2">
    <location>
        <begin position="19"/>
        <end position="166"/>
    </location>
</feature>
<comment type="similarity">
    <text evidence="1">Belongs to the AHA1 family.</text>
</comment>
<evidence type="ECO:0000256" key="1">
    <source>
        <dbReference type="ARBA" id="ARBA00006817"/>
    </source>
</evidence>
<gene>
    <name evidence="3" type="ORF">H7B90_26400</name>
</gene>
<organism evidence="3 4">
    <name type="scientific">Cohnella xylanilytica</name>
    <dbReference type="NCBI Taxonomy" id="557555"/>
    <lineage>
        <taxon>Bacteria</taxon>
        <taxon>Bacillati</taxon>
        <taxon>Bacillota</taxon>
        <taxon>Bacilli</taxon>
        <taxon>Bacillales</taxon>
        <taxon>Paenibacillaceae</taxon>
        <taxon>Cohnella</taxon>
    </lineage>
</organism>
<dbReference type="Proteomes" id="UP000553776">
    <property type="component" value="Unassembled WGS sequence"/>
</dbReference>
<keyword evidence="4" id="KW-1185">Reference proteome</keyword>
<dbReference type="Pfam" id="PF08327">
    <property type="entry name" value="AHSA1"/>
    <property type="match status" value="1"/>
</dbReference>
<name>A0A841U9M1_9BACL</name>
<dbReference type="Gene3D" id="3.30.530.20">
    <property type="match status" value="1"/>
</dbReference>
<evidence type="ECO:0000313" key="4">
    <source>
        <dbReference type="Proteomes" id="UP000553776"/>
    </source>
</evidence>
<accession>A0A841U9M1</accession>
<dbReference type="AlphaFoldDB" id="A0A841U9M1"/>
<proteinExistence type="inferred from homology"/>
<dbReference type="InterPro" id="IPR013538">
    <property type="entry name" value="ASHA1/2-like_C"/>
</dbReference>
<sequence length="169" mass="19442">MAEKQAAEPTELVIVRELRAPRELVFEAFTNPEHLAQWWGPEGFEIVVVRKDIRPGGIFHYKQRSPEGDEMWCKLAYDEIEPPERIVFTNGFSDEEGRTARAPFHASWPLEIRNAITFAERDGLTTLTMRGAPVNPTEEELKTFREGLEMVREGFSATFQRLDDYLAKA</sequence>
<protein>
    <submittedName>
        <fullName evidence="3">SRPBCC domain-containing protein</fullName>
    </submittedName>
</protein>
<reference evidence="3 4" key="1">
    <citation type="submission" date="2020-08" db="EMBL/GenBank/DDBJ databases">
        <title>Cohnella phylogeny.</title>
        <authorList>
            <person name="Dunlap C."/>
        </authorList>
    </citation>
    <scope>NUCLEOTIDE SEQUENCE [LARGE SCALE GENOMIC DNA]</scope>
    <source>
        <strain evidence="3 4">DSM 25239</strain>
    </source>
</reference>
<evidence type="ECO:0000313" key="3">
    <source>
        <dbReference type="EMBL" id="MBB6694933.1"/>
    </source>
</evidence>
<dbReference type="RefSeq" id="WP_185138896.1">
    <property type="nucleotide sequence ID" value="NZ_BORM01000007.1"/>
</dbReference>
<dbReference type="SUPFAM" id="SSF55961">
    <property type="entry name" value="Bet v1-like"/>
    <property type="match status" value="1"/>
</dbReference>
<evidence type="ECO:0000259" key="2">
    <source>
        <dbReference type="Pfam" id="PF08327"/>
    </source>
</evidence>
<comment type="caution">
    <text evidence="3">The sequence shown here is derived from an EMBL/GenBank/DDBJ whole genome shotgun (WGS) entry which is preliminary data.</text>
</comment>
<dbReference type="EMBL" id="JACJVR010000107">
    <property type="protein sequence ID" value="MBB6694933.1"/>
    <property type="molecule type" value="Genomic_DNA"/>
</dbReference>
<dbReference type="InterPro" id="IPR023393">
    <property type="entry name" value="START-like_dom_sf"/>
</dbReference>